<dbReference type="Proteomes" id="UP001430953">
    <property type="component" value="Unassembled WGS sequence"/>
</dbReference>
<sequence>MKAHFLDGRFPVDVASVMASTSGPNPPPCNLPPCNPPACKPPSCKPSPCKSLPCPAGCPPPPLYDTSQCSTSLDRPIPTKNQPSILAPCLIVPCHLRETRVTRDERRDCINDGERAAAR</sequence>
<comment type="caution">
    <text evidence="1">The sequence shown here is derived from an EMBL/GenBank/DDBJ whole genome shotgun (WGS) entry which is preliminary data.</text>
</comment>
<gene>
    <name evidence="1" type="ORF">PUN28_013266</name>
</gene>
<organism evidence="1 2">
    <name type="scientific">Cardiocondyla obscurior</name>
    <dbReference type="NCBI Taxonomy" id="286306"/>
    <lineage>
        <taxon>Eukaryota</taxon>
        <taxon>Metazoa</taxon>
        <taxon>Ecdysozoa</taxon>
        <taxon>Arthropoda</taxon>
        <taxon>Hexapoda</taxon>
        <taxon>Insecta</taxon>
        <taxon>Pterygota</taxon>
        <taxon>Neoptera</taxon>
        <taxon>Endopterygota</taxon>
        <taxon>Hymenoptera</taxon>
        <taxon>Apocrita</taxon>
        <taxon>Aculeata</taxon>
        <taxon>Formicoidea</taxon>
        <taxon>Formicidae</taxon>
        <taxon>Myrmicinae</taxon>
        <taxon>Cardiocondyla</taxon>
    </lineage>
</organism>
<keyword evidence="2" id="KW-1185">Reference proteome</keyword>
<evidence type="ECO:0000313" key="1">
    <source>
        <dbReference type="EMBL" id="KAL0111934.1"/>
    </source>
</evidence>
<protein>
    <submittedName>
        <fullName evidence="1">Uncharacterized protein</fullName>
    </submittedName>
</protein>
<accession>A0AAW2FAE4</accession>
<reference evidence="1 2" key="1">
    <citation type="submission" date="2023-03" db="EMBL/GenBank/DDBJ databases">
        <title>High recombination rates correlate with genetic variation in Cardiocondyla obscurior ants.</title>
        <authorList>
            <person name="Errbii M."/>
        </authorList>
    </citation>
    <scope>NUCLEOTIDE SEQUENCE [LARGE SCALE GENOMIC DNA]</scope>
    <source>
        <strain evidence="1">Alpha-2009</strain>
        <tissue evidence="1">Whole body</tissue>
    </source>
</reference>
<dbReference type="EMBL" id="JADYXP020000013">
    <property type="protein sequence ID" value="KAL0111934.1"/>
    <property type="molecule type" value="Genomic_DNA"/>
</dbReference>
<name>A0AAW2FAE4_9HYME</name>
<evidence type="ECO:0000313" key="2">
    <source>
        <dbReference type="Proteomes" id="UP001430953"/>
    </source>
</evidence>
<dbReference type="AlphaFoldDB" id="A0AAW2FAE4"/>
<proteinExistence type="predicted"/>